<dbReference type="OrthoDB" id="45365at2759"/>
<dbReference type="Gene3D" id="2.120.10.80">
    <property type="entry name" value="Kelch-type beta propeller"/>
    <property type="match status" value="1"/>
</dbReference>
<keyword evidence="1" id="KW-0880">Kelch repeat</keyword>
<proteinExistence type="predicted"/>
<dbReference type="SUPFAM" id="SSF117281">
    <property type="entry name" value="Kelch motif"/>
    <property type="match status" value="1"/>
</dbReference>
<sequence>MATVLWRDQIILLGGKNRVVSDRRWVNETTKNVTRYDTKTGENDMFLAMKHARNGCSAVVTDDVIVVMGGHYNSVEFYDFCTNNWQALKAMKKIRIDATAVVSPL</sequence>
<comment type="caution">
    <text evidence="2">The sequence shown here is derived from an EMBL/GenBank/DDBJ whole genome shotgun (WGS) entry which is preliminary data.</text>
</comment>
<evidence type="ECO:0000256" key="1">
    <source>
        <dbReference type="ARBA" id="ARBA00022441"/>
    </source>
</evidence>
<dbReference type="InterPro" id="IPR006652">
    <property type="entry name" value="Kelch_1"/>
</dbReference>
<protein>
    <submittedName>
        <fullName evidence="2">Kelch 20 isoform X2</fullName>
    </submittedName>
</protein>
<dbReference type="AlphaFoldDB" id="A0A6S7JX61"/>
<reference evidence="2" key="1">
    <citation type="submission" date="2020-04" db="EMBL/GenBank/DDBJ databases">
        <authorList>
            <person name="Alioto T."/>
            <person name="Alioto T."/>
            <person name="Gomez Garrido J."/>
        </authorList>
    </citation>
    <scope>NUCLEOTIDE SEQUENCE</scope>
    <source>
        <strain evidence="2">A484AB</strain>
    </source>
</reference>
<evidence type="ECO:0000313" key="2">
    <source>
        <dbReference type="EMBL" id="CAB4020982.1"/>
    </source>
</evidence>
<dbReference type="InterPro" id="IPR015915">
    <property type="entry name" value="Kelch-typ_b-propeller"/>
</dbReference>
<dbReference type="Pfam" id="PF01344">
    <property type="entry name" value="Kelch_1"/>
    <property type="match status" value="1"/>
</dbReference>
<name>A0A6S7JX61_PARCT</name>
<dbReference type="EMBL" id="CACRXK020011214">
    <property type="protein sequence ID" value="CAB4020982.1"/>
    <property type="molecule type" value="Genomic_DNA"/>
</dbReference>
<gene>
    <name evidence="2" type="ORF">PACLA_8A081930</name>
</gene>
<accession>A0A6S7JX61</accession>
<organism evidence="2 3">
    <name type="scientific">Paramuricea clavata</name>
    <name type="common">Red gorgonian</name>
    <name type="synonym">Violescent sea-whip</name>
    <dbReference type="NCBI Taxonomy" id="317549"/>
    <lineage>
        <taxon>Eukaryota</taxon>
        <taxon>Metazoa</taxon>
        <taxon>Cnidaria</taxon>
        <taxon>Anthozoa</taxon>
        <taxon>Octocorallia</taxon>
        <taxon>Malacalcyonacea</taxon>
        <taxon>Plexauridae</taxon>
        <taxon>Paramuricea</taxon>
    </lineage>
</organism>
<evidence type="ECO:0000313" key="3">
    <source>
        <dbReference type="Proteomes" id="UP001152795"/>
    </source>
</evidence>
<dbReference type="Proteomes" id="UP001152795">
    <property type="component" value="Unassembled WGS sequence"/>
</dbReference>
<keyword evidence="3" id="KW-1185">Reference proteome</keyword>